<dbReference type="PANTHER" id="PTHR36842">
    <property type="entry name" value="PROTEIN TOLB HOMOLOG"/>
    <property type="match status" value="1"/>
</dbReference>
<accession>A0A6M8BQT3</accession>
<dbReference type="EMBL" id="CP053661">
    <property type="protein sequence ID" value="QKD84665.1"/>
    <property type="molecule type" value="Genomic_DNA"/>
</dbReference>
<dbReference type="Gene3D" id="2.120.10.30">
    <property type="entry name" value="TolB, C-terminal domain"/>
    <property type="match status" value="1"/>
</dbReference>
<dbReference type="AlphaFoldDB" id="A0A6M8BQT3"/>
<organism evidence="2 3">
    <name type="scientific">Thermoleptolyngbya sichuanensis A183</name>
    <dbReference type="NCBI Taxonomy" id="2737172"/>
    <lineage>
        <taxon>Bacteria</taxon>
        <taxon>Bacillati</taxon>
        <taxon>Cyanobacteriota</taxon>
        <taxon>Cyanophyceae</taxon>
        <taxon>Oculatellales</taxon>
        <taxon>Oculatellaceae</taxon>
        <taxon>Thermoleptolyngbya</taxon>
        <taxon>Thermoleptolyngbya sichuanensis</taxon>
    </lineage>
</organism>
<sequence length="252" mass="28846">MTRQITLLTLIRAWIKAWIKAWTGACRWSWHWGWRKFWKSLRLSWAGFILLERSLGWKFCQITSRLRLFYQAIARRAAARSVLSVLALLLLGLNTACSRAIAVQPERSEPPVPLNSRYTDEQPALSGNGQYVAFVSNRKGDRGILLYDLKRQQFVDLPRLNRWDAVAEHPSLSNTARYIVYVASGSGRPEVELYDRVTKQAQVLTSGYRGWVRNPSISPDGRYVAFELGRDGKWTIQVLDRGPGIEPDLPDD</sequence>
<dbReference type="Pfam" id="PF07676">
    <property type="entry name" value="PD40"/>
    <property type="match status" value="2"/>
</dbReference>
<evidence type="ECO:0000256" key="1">
    <source>
        <dbReference type="ARBA" id="ARBA00009820"/>
    </source>
</evidence>
<evidence type="ECO:0000313" key="3">
    <source>
        <dbReference type="Proteomes" id="UP000505210"/>
    </source>
</evidence>
<dbReference type="SUPFAM" id="SSF82171">
    <property type="entry name" value="DPP6 N-terminal domain-like"/>
    <property type="match status" value="1"/>
</dbReference>
<evidence type="ECO:0000313" key="2">
    <source>
        <dbReference type="EMBL" id="QKD84665.1"/>
    </source>
</evidence>
<comment type="similarity">
    <text evidence="1">Belongs to the TolB family.</text>
</comment>
<dbReference type="KEGG" id="theu:HPC62_22955"/>
<protein>
    <submittedName>
        <fullName evidence="2">TolB family protein</fullName>
    </submittedName>
</protein>
<keyword evidence="3" id="KW-1185">Reference proteome</keyword>
<proteinExistence type="inferred from homology"/>
<reference evidence="2 3" key="1">
    <citation type="submission" date="2020-05" db="EMBL/GenBank/DDBJ databases">
        <title>Complete genome sequence of of a novel Thermoleptolyngbya strain isolated from hot springs of Ganzi, Sichuan China.</title>
        <authorList>
            <person name="Tang J."/>
            <person name="Daroch M."/>
            <person name="Li L."/>
            <person name="Waleron K."/>
            <person name="Waleron M."/>
            <person name="Waleron M."/>
        </authorList>
    </citation>
    <scope>NUCLEOTIDE SEQUENCE [LARGE SCALE GENOMIC DNA]</scope>
    <source>
        <strain evidence="2 3">PKUAC-SCTA183</strain>
    </source>
</reference>
<dbReference type="PANTHER" id="PTHR36842:SF2">
    <property type="entry name" value="SLR0505 PROTEIN"/>
    <property type="match status" value="1"/>
</dbReference>
<dbReference type="InterPro" id="IPR011042">
    <property type="entry name" value="6-blade_b-propeller_TolB-like"/>
</dbReference>
<dbReference type="InterPro" id="IPR011659">
    <property type="entry name" value="WD40"/>
</dbReference>
<gene>
    <name evidence="2" type="ORF">HPC62_22955</name>
</gene>
<name>A0A6M8BQT3_9CYAN</name>
<dbReference type="Proteomes" id="UP000505210">
    <property type="component" value="Chromosome"/>
</dbReference>